<evidence type="ECO:0000313" key="2">
    <source>
        <dbReference type="Proteomes" id="UP001299012"/>
    </source>
</evidence>
<keyword evidence="2" id="KW-1185">Reference proteome</keyword>
<gene>
    <name evidence="1" type="ORF">L0F81_00060</name>
</gene>
<dbReference type="EMBL" id="JAKKZF010000001">
    <property type="protein sequence ID" value="MCG0061692.1"/>
    <property type="molecule type" value="Genomic_DNA"/>
</dbReference>
<sequence>MTDTPTPATTTGLVVLPYRTDRGDPAWVFRCWGTDTCDGWLSLDHTSQQSAERARDRHVNEEHQ</sequence>
<name>A0ABS9J7Z8_9ACTN</name>
<organism evidence="1 2">
    <name type="scientific">Streptomyces tricolor</name>
    <dbReference type="NCBI Taxonomy" id="68277"/>
    <lineage>
        <taxon>Bacteria</taxon>
        <taxon>Bacillati</taxon>
        <taxon>Actinomycetota</taxon>
        <taxon>Actinomycetes</taxon>
        <taxon>Kitasatosporales</taxon>
        <taxon>Streptomycetaceae</taxon>
        <taxon>Streptomyces</taxon>
        <taxon>Streptomyces violaceoruber group</taxon>
    </lineage>
</organism>
<accession>A0ABS9J7Z8</accession>
<dbReference type="RefSeq" id="WP_086698291.1">
    <property type="nucleotide sequence ID" value="NZ_JAKKZF010000001.1"/>
</dbReference>
<evidence type="ECO:0000313" key="1">
    <source>
        <dbReference type="EMBL" id="MCG0061692.1"/>
    </source>
</evidence>
<protein>
    <submittedName>
        <fullName evidence="1">Uncharacterized protein</fullName>
    </submittedName>
</protein>
<dbReference type="Proteomes" id="UP001299012">
    <property type="component" value="Unassembled WGS sequence"/>
</dbReference>
<reference evidence="1 2" key="1">
    <citation type="submission" date="2022-01" db="EMBL/GenBank/DDBJ databases">
        <title>Draft Genome Sequences of Seven Type Strains of the Genus Streptomyces.</title>
        <authorList>
            <person name="Aziz S."/>
            <person name="Coretto E."/>
            <person name="Chronakova A."/>
            <person name="Sproer C."/>
            <person name="Huber K."/>
            <person name="Nouioui I."/>
            <person name="Gross H."/>
        </authorList>
    </citation>
    <scope>NUCLEOTIDE SEQUENCE [LARGE SCALE GENOMIC DNA]</scope>
    <source>
        <strain evidence="1 2">DSM 41685</strain>
    </source>
</reference>
<comment type="caution">
    <text evidence="1">The sequence shown here is derived from an EMBL/GenBank/DDBJ whole genome shotgun (WGS) entry which is preliminary data.</text>
</comment>
<proteinExistence type="predicted"/>